<name>A0A0X4ERC6_9ENTR</name>
<dbReference type="GO" id="GO:0005829">
    <property type="term" value="C:cytosol"/>
    <property type="evidence" value="ECO:0007669"/>
    <property type="project" value="TreeGrafter"/>
</dbReference>
<gene>
    <name evidence="11" type="ORF">AWI28_01945</name>
</gene>
<dbReference type="RefSeq" id="WP_059310997.1">
    <property type="nucleotide sequence ID" value="NZ_LRCR01000012.1"/>
</dbReference>
<dbReference type="OrthoDB" id="3286005at2"/>
<reference evidence="12" key="1">
    <citation type="submission" date="2016-01" db="EMBL/GenBank/DDBJ databases">
        <title>WGS of SAMN04407783.</title>
        <authorList>
            <person name="Adams M."/>
            <person name="Sutton G."/>
            <person name="Nelson K."/>
            <person name="Thaden J."/>
            <person name="Fowler V."/>
            <person name="Mccorrison J."/>
            <person name="Sanka R."/>
            <person name="Brinkac L."/>
            <person name="Nierman W."/>
        </authorList>
    </citation>
    <scope>NUCLEOTIDE SEQUENCE [LARGE SCALE GENOMIC DNA]</scope>
    <source>
        <strain evidence="12">GN04363</strain>
    </source>
</reference>
<organism evidence="11 12">
    <name type="scientific">Enterobacter genomosp. O</name>
    <dbReference type="NCBI Taxonomy" id="2364150"/>
    <lineage>
        <taxon>Bacteria</taxon>
        <taxon>Pseudomonadati</taxon>
        <taxon>Pseudomonadota</taxon>
        <taxon>Gammaproteobacteria</taxon>
        <taxon>Enterobacterales</taxon>
        <taxon>Enterobacteriaceae</taxon>
        <taxon>Enterobacter</taxon>
        <taxon>Enterobacter cloacae complex</taxon>
        <taxon>Enterobacter cloacae complex clade O</taxon>
    </lineage>
</organism>
<comment type="pathway">
    <text evidence="1">Pyrimidine metabolism; CTP biosynthesis via de novo pathway; CTP from UDP: step 2/2.</text>
</comment>
<dbReference type="InterPro" id="IPR017926">
    <property type="entry name" value="GATASE"/>
</dbReference>
<dbReference type="GO" id="GO:0019856">
    <property type="term" value="P:pyrimidine nucleobase biosynthetic process"/>
    <property type="evidence" value="ECO:0007669"/>
    <property type="project" value="TreeGrafter"/>
</dbReference>
<comment type="caution">
    <text evidence="11">The sequence shown here is derived from an EMBL/GenBank/DDBJ whole genome shotgun (WGS) entry which is preliminary data.</text>
</comment>
<evidence type="ECO:0000256" key="4">
    <source>
        <dbReference type="ARBA" id="ARBA00022598"/>
    </source>
</evidence>
<dbReference type="PANTHER" id="PTHR11550:SF0">
    <property type="entry name" value="CTP SYNTHASE-RELATED"/>
    <property type="match status" value="1"/>
</dbReference>
<keyword evidence="12" id="KW-1185">Reference proteome</keyword>
<evidence type="ECO:0000256" key="9">
    <source>
        <dbReference type="ARBA" id="ARBA00047781"/>
    </source>
</evidence>
<evidence type="ECO:0000259" key="10">
    <source>
        <dbReference type="Pfam" id="PF00117"/>
    </source>
</evidence>
<evidence type="ECO:0000313" key="11">
    <source>
        <dbReference type="EMBL" id="KUQ84242.1"/>
    </source>
</evidence>
<dbReference type="AlphaFoldDB" id="A0A0X4ERC6"/>
<sequence>MEHLPVKTTLRIALVGDYNPNVIAHQAIPLAIDDAAAVLDLTADYDWLATTELTSPEDLVGYDAIWLVPASPYKNTEAAFIAARYARENSIPFLGTCGGFQHALIEYARNVLGWADAAHAETDTEGTMVIAPLTCSLVEKTDAIELRNNTLIAKAYGRPEIEEGYHCNYGVSPAFAQALESGDMHVTGWDDQGEIRAAELVTHPFFVITLFQHERAALEGRPVVLVQAMLRAARDS</sequence>
<dbReference type="SUPFAM" id="SSF52317">
    <property type="entry name" value="Class I glutamine amidotransferase-like"/>
    <property type="match status" value="1"/>
</dbReference>
<dbReference type="GO" id="GO:0044210">
    <property type="term" value="P:'de novo' CTP biosynthetic process"/>
    <property type="evidence" value="ECO:0007669"/>
    <property type="project" value="UniProtKB-UniPathway"/>
</dbReference>
<evidence type="ECO:0000313" key="12">
    <source>
        <dbReference type="Proteomes" id="UP000064715"/>
    </source>
</evidence>
<keyword evidence="7" id="KW-0315">Glutamine amidotransferase</keyword>
<comment type="catalytic activity">
    <reaction evidence="9">
        <text>UTP + L-glutamine + ATP + H2O = CTP + L-glutamate + ADP + phosphate + 2 H(+)</text>
        <dbReference type="Rhea" id="RHEA:26426"/>
        <dbReference type="ChEBI" id="CHEBI:15377"/>
        <dbReference type="ChEBI" id="CHEBI:15378"/>
        <dbReference type="ChEBI" id="CHEBI:29985"/>
        <dbReference type="ChEBI" id="CHEBI:30616"/>
        <dbReference type="ChEBI" id="CHEBI:37563"/>
        <dbReference type="ChEBI" id="CHEBI:43474"/>
        <dbReference type="ChEBI" id="CHEBI:46398"/>
        <dbReference type="ChEBI" id="CHEBI:58359"/>
        <dbReference type="ChEBI" id="CHEBI:456216"/>
        <dbReference type="EC" id="6.3.4.2"/>
    </reaction>
</comment>
<dbReference type="Pfam" id="PF00117">
    <property type="entry name" value="GATase"/>
    <property type="match status" value="1"/>
</dbReference>
<evidence type="ECO:0000256" key="8">
    <source>
        <dbReference type="ARBA" id="ARBA00022975"/>
    </source>
</evidence>
<dbReference type="GO" id="GO:0003883">
    <property type="term" value="F:CTP synthase activity"/>
    <property type="evidence" value="ECO:0007669"/>
    <property type="project" value="UniProtKB-EC"/>
</dbReference>
<keyword evidence="4" id="KW-0436">Ligase</keyword>
<dbReference type="EMBL" id="LRCR01000012">
    <property type="protein sequence ID" value="KUQ84242.1"/>
    <property type="molecule type" value="Genomic_DNA"/>
</dbReference>
<dbReference type="InterPro" id="IPR029062">
    <property type="entry name" value="Class_I_gatase-like"/>
</dbReference>
<dbReference type="PANTHER" id="PTHR11550">
    <property type="entry name" value="CTP SYNTHASE"/>
    <property type="match status" value="1"/>
</dbReference>
<evidence type="ECO:0000256" key="6">
    <source>
        <dbReference type="ARBA" id="ARBA00022840"/>
    </source>
</evidence>
<dbReference type="UniPathway" id="UPA00159">
    <property type="reaction ID" value="UER00277"/>
</dbReference>
<dbReference type="NCBIfam" id="NF004836">
    <property type="entry name" value="PRK06186.1"/>
    <property type="match status" value="1"/>
</dbReference>
<dbReference type="GO" id="GO:0042802">
    <property type="term" value="F:identical protein binding"/>
    <property type="evidence" value="ECO:0007669"/>
    <property type="project" value="TreeGrafter"/>
</dbReference>
<keyword evidence="8" id="KW-0665">Pyrimidine biosynthesis</keyword>
<feature type="domain" description="Glutamine amidotransferase" evidence="10">
    <location>
        <begin position="50"/>
        <end position="205"/>
    </location>
</feature>
<evidence type="ECO:0000256" key="5">
    <source>
        <dbReference type="ARBA" id="ARBA00022741"/>
    </source>
</evidence>
<evidence type="ECO:0000256" key="3">
    <source>
        <dbReference type="ARBA" id="ARBA00012291"/>
    </source>
</evidence>
<evidence type="ECO:0000256" key="1">
    <source>
        <dbReference type="ARBA" id="ARBA00005171"/>
    </source>
</evidence>
<evidence type="ECO:0000256" key="7">
    <source>
        <dbReference type="ARBA" id="ARBA00022962"/>
    </source>
</evidence>
<dbReference type="InterPro" id="IPR004468">
    <property type="entry name" value="CTP_synthase"/>
</dbReference>
<proteinExistence type="inferred from homology"/>
<accession>A0A0X4ERC6</accession>
<comment type="similarity">
    <text evidence="2">Belongs to the CTP synthase family.</text>
</comment>
<dbReference type="EC" id="6.3.4.2" evidence="3"/>
<dbReference type="Gene3D" id="3.40.50.880">
    <property type="match status" value="1"/>
</dbReference>
<dbReference type="GO" id="GO:0005524">
    <property type="term" value="F:ATP binding"/>
    <property type="evidence" value="ECO:0007669"/>
    <property type="project" value="UniProtKB-KW"/>
</dbReference>
<dbReference type="Proteomes" id="UP000064715">
    <property type="component" value="Unassembled WGS sequence"/>
</dbReference>
<protein>
    <recommendedName>
        <fullName evidence="3">CTP synthase (glutamine hydrolyzing)</fullName>
        <ecNumber evidence="3">6.3.4.2</ecNumber>
    </recommendedName>
</protein>
<keyword evidence="5" id="KW-0547">Nucleotide-binding</keyword>
<keyword evidence="6" id="KW-0067">ATP-binding</keyword>
<evidence type="ECO:0000256" key="2">
    <source>
        <dbReference type="ARBA" id="ARBA00007533"/>
    </source>
</evidence>